<evidence type="ECO:0000313" key="2">
    <source>
        <dbReference type="Proteomes" id="UP000257109"/>
    </source>
</evidence>
<organism evidence="1 2">
    <name type="scientific">Mucuna pruriens</name>
    <name type="common">Velvet bean</name>
    <name type="synonym">Dolichos pruriens</name>
    <dbReference type="NCBI Taxonomy" id="157652"/>
    <lineage>
        <taxon>Eukaryota</taxon>
        <taxon>Viridiplantae</taxon>
        <taxon>Streptophyta</taxon>
        <taxon>Embryophyta</taxon>
        <taxon>Tracheophyta</taxon>
        <taxon>Spermatophyta</taxon>
        <taxon>Magnoliopsida</taxon>
        <taxon>eudicotyledons</taxon>
        <taxon>Gunneridae</taxon>
        <taxon>Pentapetalae</taxon>
        <taxon>rosids</taxon>
        <taxon>fabids</taxon>
        <taxon>Fabales</taxon>
        <taxon>Fabaceae</taxon>
        <taxon>Papilionoideae</taxon>
        <taxon>50 kb inversion clade</taxon>
        <taxon>NPAAA clade</taxon>
        <taxon>indigoferoid/millettioid clade</taxon>
        <taxon>Phaseoleae</taxon>
        <taxon>Mucuna</taxon>
    </lineage>
</organism>
<comment type="caution">
    <text evidence="1">The sequence shown here is derived from an EMBL/GenBank/DDBJ whole genome shotgun (WGS) entry which is preliminary data.</text>
</comment>
<reference evidence="1" key="1">
    <citation type="submission" date="2018-05" db="EMBL/GenBank/DDBJ databases">
        <title>Draft genome of Mucuna pruriens seed.</title>
        <authorList>
            <person name="Nnadi N.E."/>
            <person name="Vos R."/>
            <person name="Hasami M.H."/>
            <person name="Devisetty U.K."/>
            <person name="Aguiy J.C."/>
        </authorList>
    </citation>
    <scope>NUCLEOTIDE SEQUENCE [LARGE SCALE GENOMIC DNA]</scope>
    <source>
        <strain evidence="1">JCA_2017</strain>
    </source>
</reference>
<dbReference type="EMBL" id="QJKJ01002129">
    <property type="protein sequence ID" value="RDY04192.1"/>
    <property type="molecule type" value="Genomic_DNA"/>
</dbReference>
<evidence type="ECO:0000313" key="1">
    <source>
        <dbReference type="EMBL" id="RDY04192.1"/>
    </source>
</evidence>
<name>A0A371HNB5_MUCPR</name>
<keyword evidence="2" id="KW-1185">Reference proteome</keyword>
<dbReference type="AlphaFoldDB" id="A0A371HNB5"/>
<gene>
    <name evidence="1" type="ORF">CR513_12122</name>
</gene>
<proteinExistence type="predicted"/>
<dbReference type="Proteomes" id="UP000257109">
    <property type="component" value="Unassembled WGS sequence"/>
</dbReference>
<sequence>MCPSSQIQALSTTHTR</sequence>
<accession>A0A371HNB5</accession>
<protein>
    <submittedName>
        <fullName evidence="1">Uncharacterized protein</fullName>
    </submittedName>
</protein>